<evidence type="ECO:0000256" key="1">
    <source>
        <dbReference type="ARBA" id="ARBA00006484"/>
    </source>
</evidence>
<dbReference type="PANTHER" id="PTHR42760:SF5">
    <property type="entry name" value="2-DEHYDRO-3-DEOXY-D-GLUCONATE 5-DEHYDROGENASE"/>
    <property type="match status" value="1"/>
</dbReference>
<protein>
    <submittedName>
        <fullName evidence="5">KduD protein</fullName>
        <ecNumber evidence="5">1.1.1.125</ecNumber>
    </submittedName>
    <submittedName>
        <fullName evidence="6">Peroxisomal 2,4-dienoyl-CoA reductase</fullName>
    </submittedName>
</protein>
<dbReference type="STRING" id="983966.A0A0H5C9E4"/>
<proteinExistence type="inferred from homology"/>
<dbReference type="Pfam" id="PF00106">
    <property type="entry name" value="adh_short"/>
    <property type="match status" value="1"/>
</dbReference>
<keyword evidence="8" id="KW-1185">Reference proteome</keyword>
<reference evidence="6 8" key="3">
    <citation type="journal article" date="2016" name="Proc. Natl. Acad. Sci. U.S.A.">
        <title>Comparative genomics of biotechnologically important yeasts.</title>
        <authorList>
            <person name="Riley R."/>
            <person name="Haridas S."/>
            <person name="Wolfe K.H."/>
            <person name="Lopes M.R."/>
            <person name="Hittinger C.T."/>
            <person name="Goeker M."/>
            <person name="Salamov A.A."/>
            <person name="Wisecaver J.H."/>
            <person name="Long T.M."/>
            <person name="Calvey C.H."/>
            <person name="Aerts A.L."/>
            <person name="Barry K.W."/>
            <person name="Choi C."/>
            <person name="Clum A."/>
            <person name="Coughlan A.Y."/>
            <person name="Deshpande S."/>
            <person name="Douglass A.P."/>
            <person name="Hanson S.J."/>
            <person name="Klenk H.-P."/>
            <person name="LaButti K.M."/>
            <person name="Lapidus A."/>
            <person name="Lindquist E.A."/>
            <person name="Lipzen A.M."/>
            <person name="Meier-Kolthoff J.P."/>
            <person name="Ohm R.A."/>
            <person name="Otillar R.P."/>
            <person name="Pangilinan J.L."/>
            <person name="Peng Y."/>
            <person name="Rokas A."/>
            <person name="Rosa C.A."/>
            <person name="Scheuner C."/>
            <person name="Sibirny A.A."/>
            <person name="Slot J.C."/>
            <person name="Stielow J.B."/>
            <person name="Sun H."/>
            <person name="Kurtzman C.P."/>
            <person name="Blackwell M."/>
            <person name="Grigoriev I.V."/>
            <person name="Jeffries T.W."/>
        </authorList>
    </citation>
    <scope>NUCLEOTIDE SEQUENCE [LARGE SCALE GENOMIC DNA]</scope>
    <source>
        <strain evidence="8">ATCC 18201 / CBS 1600 / BCRC 20928 / JCM 3617 / NBRC 0987 / NRRL Y-1542</strain>
        <strain evidence="6">NRRL Y-1542</strain>
    </source>
</reference>
<comment type="similarity">
    <text evidence="1 4">Belongs to the short-chain dehydrogenases/reductases (SDR) family.</text>
</comment>
<evidence type="ECO:0000256" key="2">
    <source>
        <dbReference type="ARBA" id="ARBA00022857"/>
    </source>
</evidence>
<organism evidence="5 7">
    <name type="scientific">Cyberlindnera jadinii (strain ATCC 18201 / CBS 1600 / BCRC 20928 / JCM 3617 / NBRC 0987 / NRRL Y-1542)</name>
    <name type="common">Torula yeast</name>
    <name type="synonym">Candida utilis</name>
    <dbReference type="NCBI Taxonomy" id="983966"/>
    <lineage>
        <taxon>Eukaryota</taxon>
        <taxon>Fungi</taxon>
        <taxon>Dikarya</taxon>
        <taxon>Ascomycota</taxon>
        <taxon>Saccharomycotina</taxon>
        <taxon>Saccharomycetes</taxon>
        <taxon>Phaffomycetales</taxon>
        <taxon>Phaffomycetaceae</taxon>
        <taxon>Cyberlindnera</taxon>
    </lineage>
</organism>
<keyword evidence="3 5" id="KW-0560">Oxidoreductase</keyword>
<dbReference type="OrthoDB" id="294295at2759"/>
<dbReference type="EMBL" id="KV453929">
    <property type="protein sequence ID" value="ODV73955.1"/>
    <property type="molecule type" value="Genomic_DNA"/>
</dbReference>
<sequence length="259" mass="27898">MPISQLFSLEGKVVVITGATKGIGEGMASGLAEAGAEIILVHRPSTDPQRVIDKLLGLGAHKVHPLAYDSEDIAEVDQVLKKSLELSSTGTVDVLINNAGIAEKNAPENHTDEQWERVLKVNLESPFKLARSFGKYWLDNGKRGKIINTGSLWSFTGGIDYVSYTVSKGGIHSLTQALSNEWSSKGITVNSIIPGYIDTDMTQHIIQNPEKSQRILQRVPIGKFGVPDDFRGPAVFLASAASDYITGTFIAVDGGSLSY</sequence>
<gene>
    <name evidence="5" type="primary">kduD</name>
    <name evidence="5" type="ORF">BN1211_6001</name>
    <name evidence="6" type="ORF">CYBJADRAFT_150224</name>
</gene>
<dbReference type="RefSeq" id="XP_020070994.1">
    <property type="nucleotide sequence ID" value="XM_020213341.1"/>
</dbReference>
<evidence type="ECO:0000313" key="7">
    <source>
        <dbReference type="Proteomes" id="UP000038830"/>
    </source>
</evidence>
<dbReference type="Proteomes" id="UP000094389">
    <property type="component" value="Unassembled WGS sequence"/>
</dbReference>
<name>A0A0H5C9E4_CYBJN</name>
<dbReference type="PANTHER" id="PTHR42760">
    <property type="entry name" value="SHORT-CHAIN DEHYDROGENASES/REDUCTASES FAMILY MEMBER"/>
    <property type="match status" value="1"/>
</dbReference>
<evidence type="ECO:0000256" key="4">
    <source>
        <dbReference type="RuleBase" id="RU000363"/>
    </source>
</evidence>
<dbReference type="AlphaFoldDB" id="A0A0H5C9E4"/>
<dbReference type="PRINTS" id="PR00081">
    <property type="entry name" value="GDHRDH"/>
</dbReference>
<dbReference type="Proteomes" id="UP000038830">
    <property type="component" value="Unassembled WGS sequence"/>
</dbReference>
<dbReference type="FunFam" id="3.40.50.720:FF:000084">
    <property type="entry name" value="Short-chain dehydrogenase reductase"/>
    <property type="match status" value="1"/>
</dbReference>
<dbReference type="InterPro" id="IPR036291">
    <property type="entry name" value="NAD(P)-bd_dom_sf"/>
</dbReference>
<accession>A0A0H5C9E4</accession>
<dbReference type="Gene3D" id="3.40.50.720">
    <property type="entry name" value="NAD(P)-binding Rossmann-like Domain"/>
    <property type="match status" value="1"/>
</dbReference>
<evidence type="ECO:0000313" key="6">
    <source>
        <dbReference type="EMBL" id="ODV73955.1"/>
    </source>
</evidence>
<dbReference type="PROSITE" id="PS00061">
    <property type="entry name" value="ADH_SHORT"/>
    <property type="match status" value="1"/>
</dbReference>
<evidence type="ECO:0000313" key="8">
    <source>
        <dbReference type="Proteomes" id="UP000094389"/>
    </source>
</evidence>
<keyword evidence="2" id="KW-0521">NADP</keyword>
<reference evidence="7" key="2">
    <citation type="journal article" date="2015" name="J. Biotechnol.">
        <title>The structure of the Cyberlindnera jadinii genome and its relation to Candida utilis analyzed by the occurrence of single nucleotide polymorphisms.</title>
        <authorList>
            <person name="Rupp O."/>
            <person name="Brinkrolf K."/>
            <person name="Buerth C."/>
            <person name="Kunigo M."/>
            <person name="Schneider J."/>
            <person name="Jaenicke S."/>
            <person name="Goesmann A."/>
            <person name="Puehler A."/>
            <person name="Jaeger K.-E."/>
            <person name="Ernst J.F."/>
        </authorList>
    </citation>
    <scope>NUCLEOTIDE SEQUENCE [LARGE SCALE GENOMIC DNA]</scope>
    <source>
        <strain evidence="7">ATCC 18201 / CBS 1600 / BCRC 20928 / JCM 3617 / NBRC 0987 / NRRL Y-1542</strain>
    </source>
</reference>
<dbReference type="GO" id="GO:0008678">
    <property type="term" value="F:2-deoxy-D-gluconate 3-dehydrogenase activity"/>
    <property type="evidence" value="ECO:0007669"/>
    <property type="project" value="UniProtKB-EC"/>
</dbReference>
<evidence type="ECO:0000313" key="5">
    <source>
        <dbReference type="EMBL" id="CEP25016.1"/>
    </source>
</evidence>
<reference evidence="5" key="1">
    <citation type="submission" date="2014-12" db="EMBL/GenBank/DDBJ databases">
        <authorList>
            <person name="Jaenicke S."/>
        </authorList>
    </citation>
    <scope>NUCLEOTIDE SEQUENCE [LARGE SCALE GENOMIC DNA]</scope>
    <source>
        <strain evidence="5">CBS1600</strain>
    </source>
</reference>
<dbReference type="GeneID" id="30987737"/>
<accession>A0A1E4S387</accession>
<dbReference type="PRINTS" id="PR00080">
    <property type="entry name" value="SDRFAMILY"/>
</dbReference>
<evidence type="ECO:0000256" key="3">
    <source>
        <dbReference type="ARBA" id="ARBA00023002"/>
    </source>
</evidence>
<dbReference type="OMA" id="LFGVQCD"/>
<dbReference type="InterPro" id="IPR002347">
    <property type="entry name" value="SDR_fam"/>
</dbReference>
<dbReference type="EMBL" id="CDQK01000007">
    <property type="protein sequence ID" value="CEP25016.1"/>
    <property type="molecule type" value="Genomic_DNA"/>
</dbReference>
<dbReference type="InterPro" id="IPR020904">
    <property type="entry name" value="Sc_DH/Rdtase_CS"/>
</dbReference>
<dbReference type="EC" id="1.1.1.125" evidence="5"/>
<dbReference type="SUPFAM" id="SSF51735">
    <property type="entry name" value="NAD(P)-binding Rossmann-fold domains"/>
    <property type="match status" value="1"/>
</dbReference>